<comment type="caution">
    <text evidence="2">The sequence shown here is derived from an EMBL/GenBank/DDBJ whole genome shotgun (WGS) entry which is preliminary data.</text>
</comment>
<organism evidence="2 3">
    <name type="scientific">Cetraspora pellucida</name>
    <dbReference type="NCBI Taxonomy" id="1433469"/>
    <lineage>
        <taxon>Eukaryota</taxon>
        <taxon>Fungi</taxon>
        <taxon>Fungi incertae sedis</taxon>
        <taxon>Mucoromycota</taxon>
        <taxon>Glomeromycotina</taxon>
        <taxon>Glomeromycetes</taxon>
        <taxon>Diversisporales</taxon>
        <taxon>Gigasporaceae</taxon>
        <taxon>Cetraspora</taxon>
    </lineage>
</organism>
<feature type="compositionally biased region" description="Polar residues" evidence="1">
    <location>
        <begin position="111"/>
        <end position="135"/>
    </location>
</feature>
<evidence type="ECO:0000256" key="1">
    <source>
        <dbReference type="SAM" id="MobiDB-lite"/>
    </source>
</evidence>
<feature type="region of interest" description="Disordered" evidence="1">
    <location>
        <begin position="1"/>
        <end position="21"/>
    </location>
</feature>
<evidence type="ECO:0000313" key="3">
    <source>
        <dbReference type="Proteomes" id="UP000789759"/>
    </source>
</evidence>
<dbReference type="AlphaFoldDB" id="A0A9N9AUN2"/>
<protein>
    <submittedName>
        <fullName evidence="2">1754_t:CDS:1</fullName>
    </submittedName>
</protein>
<feature type="non-terminal residue" evidence="2">
    <location>
        <position position="147"/>
    </location>
</feature>
<feature type="region of interest" description="Disordered" evidence="1">
    <location>
        <begin position="111"/>
        <end position="147"/>
    </location>
</feature>
<evidence type="ECO:0000313" key="2">
    <source>
        <dbReference type="EMBL" id="CAG8545460.1"/>
    </source>
</evidence>
<proteinExistence type="predicted"/>
<dbReference type="EMBL" id="CAJVQA010002381">
    <property type="protein sequence ID" value="CAG8545460.1"/>
    <property type="molecule type" value="Genomic_DNA"/>
</dbReference>
<feature type="non-terminal residue" evidence="2">
    <location>
        <position position="1"/>
    </location>
</feature>
<dbReference type="Proteomes" id="UP000789759">
    <property type="component" value="Unassembled WGS sequence"/>
</dbReference>
<keyword evidence="3" id="KW-1185">Reference proteome</keyword>
<sequence length="147" mass="17008">AIKMPKVERDTGNKNRITPYHSTPRHIEQVVLSGAKKSTLSPPKDRLISNPFDEPLMPLTKKEIMDLLRSEELLDPTVRNDKRVPHGYIPFMWQVDYFLTLLENYEGKTKQNSRNSMFNHSNHVNGNKSEMSKTNLWPPGMPKHKEG</sequence>
<name>A0A9N9AUN2_9GLOM</name>
<gene>
    <name evidence="2" type="ORF">CPELLU_LOCUS4498</name>
</gene>
<dbReference type="OrthoDB" id="2340129at2759"/>
<reference evidence="2" key="1">
    <citation type="submission" date="2021-06" db="EMBL/GenBank/DDBJ databases">
        <authorList>
            <person name="Kallberg Y."/>
            <person name="Tangrot J."/>
            <person name="Rosling A."/>
        </authorList>
    </citation>
    <scope>NUCLEOTIDE SEQUENCE</scope>
    <source>
        <strain evidence="2">FL966</strain>
    </source>
</reference>
<feature type="compositionally biased region" description="Basic and acidic residues" evidence="1">
    <location>
        <begin position="1"/>
        <end position="13"/>
    </location>
</feature>
<accession>A0A9N9AUN2</accession>